<dbReference type="NCBIfam" id="TIGR01362">
    <property type="entry name" value="KDO8P_synth"/>
    <property type="match status" value="1"/>
</dbReference>
<dbReference type="EC" id="2.5.1.55" evidence="8"/>
<evidence type="ECO:0000313" key="11">
    <source>
        <dbReference type="Proteomes" id="UP000534783"/>
    </source>
</evidence>
<reference evidence="10 11" key="1">
    <citation type="journal article" date="2020" name="Nature">
        <title>Bacterial chemolithoautotrophy via manganese oxidation.</title>
        <authorList>
            <person name="Yu H."/>
            <person name="Leadbetter J.R."/>
        </authorList>
    </citation>
    <scope>NUCLEOTIDE SEQUENCE [LARGE SCALE GENOMIC DNA]</scope>
    <source>
        <strain evidence="10 11">Mn-1</strain>
    </source>
</reference>
<evidence type="ECO:0000256" key="5">
    <source>
        <dbReference type="ARBA" id="ARBA00022490"/>
    </source>
</evidence>
<evidence type="ECO:0000256" key="2">
    <source>
        <dbReference type="ARBA" id="ARBA00004756"/>
    </source>
</evidence>
<evidence type="ECO:0000259" key="9">
    <source>
        <dbReference type="Pfam" id="PF00793"/>
    </source>
</evidence>
<keyword evidence="6 8" id="KW-0808">Transferase</keyword>
<keyword evidence="5 8" id="KW-0963">Cytoplasm</keyword>
<evidence type="ECO:0000256" key="7">
    <source>
        <dbReference type="ARBA" id="ARBA00049112"/>
    </source>
</evidence>
<dbReference type="InterPro" id="IPR006218">
    <property type="entry name" value="DAHP1/KDSA"/>
</dbReference>
<comment type="subcellular location">
    <subcellularLocation>
        <location evidence="1 8">Cytoplasm</location>
    </subcellularLocation>
</comment>
<keyword evidence="11" id="KW-1185">Reference proteome</keyword>
<accession>A0A7X6DSB3</accession>
<sequence length="267" mass="28608">MRLGDGIFFLIAGPCVIESEDLVLKTAEQIARIAAAHKVPLIFKSSYDKANRTAVSSFRGMGMEEGLKILQKVKEKVGVPVLSDVHGPEEATAAAEVLDVLQIPAFLCRQTDLLLAAGKTGKVVNVKKGQFLAPWDMANVVEKLESTGNRKIFLTERGASFGYNNLVSDMRSLVIMRRTGYPVVFDGTHSVQLPGGGGKVSSGQREFVLPLTRAAVAAGCDGLFLEVHPSPDQAPSDGPNMIDPGQLNQLLGQVGRILRALEDGGER</sequence>
<dbReference type="InterPro" id="IPR006269">
    <property type="entry name" value="KDO8P_synthase"/>
</dbReference>
<evidence type="ECO:0000256" key="4">
    <source>
        <dbReference type="ARBA" id="ARBA00010499"/>
    </source>
</evidence>
<feature type="domain" description="DAHP synthetase I/KDSA" evidence="9">
    <location>
        <begin position="7"/>
        <end position="251"/>
    </location>
</feature>
<dbReference type="Pfam" id="PF00793">
    <property type="entry name" value="DAHP_synth_1"/>
    <property type="match status" value="1"/>
</dbReference>
<organism evidence="10 11">
    <name type="scientific">Candidatus Manganitrophus noduliformans</name>
    <dbReference type="NCBI Taxonomy" id="2606439"/>
    <lineage>
        <taxon>Bacteria</taxon>
        <taxon>Pseudomonadati</taxon>
        <taxon>Nitrospirota</taxon>
        <taxon>Nitrospiria</taxon>
        <taxon>Candidatus Troglogloeales</taxon>
        <taxon>Candidatus Manganitrophaceae</taxon>
        <taxon>Candidatus Manganitrophus</taxon>
    </lineage>
</organism>
<dbReference type="EMBL" id="VTOW01000003">
    <property type="protein sequence ID" value="NKE72434.1"/>
    <property type="molecule type" value="Genomic_DNA"/>
</dbReference>
<dbReference type="GO" id="GO:0005737">
    <property type="term" value="C:cytoplasm"/>
    <property type="evidence" value="ECO:0007669"/>
    <property type="project" value="UniProtKB-SubCell"/>
</dbReference>
<comment type="similarity">
    <text evidence="4 8">Belongs to the KdsA family.</text>
</comment>
<dbReference type="HAMAP" id="MF_00056">
    <property type="entry name" value="KDO8P_synth"/>
    <property type="match status" value="1"/>
</dbReference>
<comment type="caution">
    <text evidence="10">The sequence shown here is derived from an EMBL/GenBank/DDBJ whole genome shotgun (WGS) entry which is preliminary data.</text>
</comment>
<dbReference type="GO" id="GO:0008676">
    <property type="term" value="F:3-deoxy-8-phosphooctulonate synthase activity"/>
    <property type="evidence" value="ECO:0007669"/>
    <property type="project" value="UniProtKB-UniRule"/>
</dbReference>
<dbReference type="Gene3D" id="3.20.20.70">
    <property type="entry name" value="Aldolase class I"/>
    <property type="match status" value="1"/>
</dbReference>
<gene>
    <name evidence="8 10" type="primary">kdsA</name>
    <name evidence="10" type="ORF">MNODULE_16910</name>
</gene>
<evidence type="ECO:0000256" key="1">
    <source>
        <dbReference type="ARBA" id="ARBA00004496"/>
    </source>
</evidence>
<dbReference type="GO" id="GO:0019294">
    <property type="term" value="P:keto-3-deoxy-D-manno-octulosonic acid biosynthetic process"/>
    <property type="evidence" value="ECO:0007669"/>
    <property type="project" value="UniProtKB-UniRule"/>
</dbReference>
<comment type="pathway">
    <text evidence="3 8">Carbohydrate biosynthesis; 3-deoxy-D-manno-octulosonate biosynthesis; 3-deoxy-D-manno-octulosonate from D-ribulose 5-phosphate: step 2/3.</text>
</comment>
<comment type="catalytic activity">
    <reaction evidence="7 8">
        <text>D-arabinose 5-phosphate + phosphoenolpyruvate + H2O = 3-deoxy-alpha-D-manno-2-octulosonate-8-phosphate + phosphate</text>
        <dbReference type="Rhea" id="RHEA:14053"/>
        <dbReference type="ChEBI" id="CHEBI:15377"/>
        <dbReference type="ChEBI" id="CHEBI:43474"/>
        <dbReference type="ChEBI" id="CHEBI:57693"/>
        <dbReference type="ChEBI" id="CHEBI:58702"/>
        <dbReference type="ChEBI" id="CHEBI:85985"/>
        <dbReference type="EC" id="2.5.1.55"/>
    </reaction>
</comment>
<evidence type="ECO:0000256" key="6">
    <source>
        <dbReference type="ARBA" id="ARBA00022679"/>
    </source>
</evidence>
<dbReference type="Proteomes" id="UP000534783">
    <property type="component" value="Unassembled WGS sequence"/>
</dbReference>
<evidence type="ECO:0000256" key="3">
    <source>
        <dbReference type="ARBA" id="ARBA00004845"/>
    </source>
</evidence>
<name>A0A7X6DSB3_9BACT</name>
<dbReference type="NCBIfam" id="NF003543">
    <property type="entry name" value="PRK05198.1"/>
    <property type="match status" value="1"/>
</dbReference>
<dbReference type="SUPFAM" id="SSF51569">
    <property type="entry name" value="Aldolase"/>
    <property type="match status" value="1"/>
</dbReference>
<proteinExistence type="inferred from homology"/>
<evidence type="ECO:0000313" key="10">
    <source>
        <dbReference type="EMBL" id="NKE72434.1"/>
    </source>
</evidence>
<evidence type="ECO:0000256" key="8">
    <source>
        <dbReference type="HAMAP-Rule" id="MF_00056"/>
    </source>
</evidence>
<dbReference type="PANTHER" id="PTHR21057">
    <property type="entry name" value="PHOSPHO-2-DEHYDRO-3-DEOXYHEPTONATE ALDOLASE"/>
    <property type="match status" value="1"/>
</dbReference>
<comment type="pathway">
    <text evidence="2">Bacterial outer membrane biogenesis; lipopolysaccharide biosynthesis.</text>
</comment>
<dbReference type="UniPathway" id="UPA00030"/>
<dbReference type="RefSeq" id="WP_168062601.1">
    <property type="nucleotide sequence ID" value="NZ_VTOW01000003.1"/>
</dbReference>
<dbReference type="AlphaFoldDB" id="A0A7X6DSB3"/>
<dbReference type="UniPathway" id="UPA00357">
    <property type="reaction ID" value="UER00474"/>
</dbReference>
<keyword evidence="8" id="KW-0448">Lipopolysaccharide biosynthesis</keyword>
<dbReference type="InterPro" id="IPR013785">
    <property type="entry name" value="Aldolase_TIM"/>
</dbReference>
<protein>
    <recommendedName>
        <fullName evidence="8">2-dehydro-3-deoxyphosphooctonate aldolase</fullName>
        <ecNumber evidence="8">2.5.1.55</ecNumber>
    </recommendedName>
    <alternativeName>
        <fullName evidence="8">3-deoxy-D-manno-octulosonic acid 8-phosphate synthase</fullName>
    </alternativeName>
    <alternativeName>
        <fullName evidence="8">KDO-8-phosphate synthase</fullName>
        <shortName evidence="8">KDO 8-P synthase</shortName>
        <shortName evidence="8">KDOPS</shortName>
    </alternativeName>
    <alternativeName>
        <fullName evidence="8">Phospho-2-dehydro-3-deoxyoctonate aldolase</fullName>
    </alternativeName>
</protein>